<evidence type="ECO:0000256" key="2">
    <source>
        <dbReference type="SAM" id="SignalP"/>
    </source>
</evidence>
<feature type="domain" description="BPTI/Kunitz inhibitor" evidence="3">
    <location>
        <begin position="405"/>
        <end position="455"/>
    </location>
</feature>
<keyword evidence="1" id="KW-1015">Disulfide bond</keyword>
<dbReference type="PANTHER" id="PTHR10083">
    <property type="entry name" value="KUNITZ-TYPE PROTEASE INHIBITOR-RELATED"/>
    <property type="match status" value="1"/>
</dbReference>
<dbReference type="GO" id="GO:0005615">
    <property type="term" value="C:extracellular space"/>
    <property type="evidence" value="ECO:0007669"/>
    <property type="project" value="TreeGrafter"/>
</dbReference>
<reference evidence="4" key="1">
    <citation type="submission" date="2021-02" db="EMBL/GenBank/DDBJ databases">
        <authorList>
            <person name="Nowell W R."/>
        </authorList>
    </citation>
    <scope>NUCLEOTIDE SEQUENCE</scope>
</reference>
<sequence>MAIYCSYTLYVFYLLFITHLTKSATIRNPLYSLQNRHLDSSITNSEYSKSKPLMKQQQRDIRQIENDKIATALGKLFRSLNQTVDTSSLEPTTISSLLIESNLSMIESFHDFFNPTNSSQVNETILEISSTENAVSDYSLVQRNLTEESQIALSTIDKILQDNQTDAHDKNESTTIDQINILPQEKYNQNIDEIERITSTIPLDDTTMSYNATDNNQTHEWGLLFNDKSETISYNDSSASTTSDEFAINSNEIIINTKKLSTNETSILSLQSINISICDRSCQCLKQCPHGFAILNGTCLCNSPCQNYQCFGNDTCIVIDSGQPLCQPENHNEHDRPIRCYQPQDTGFHGAHIQYHNRWYYNPDQDTCHLFIYRDTCHLFIYRGLGGNGNNFQTLHECHLECKICSPLPDRGDCFGHVNMWYYDNKNHRCKQFEYSGCKGNDNKFLNEEQCIDTCINQILDLS</sequence>
<dbReference type="PROSITE" id="PS50279">
    <property type="entry name" value="BPTI_KUNITZ_2"/>
    <property type="match status" value="2"/>
</dbReference>
<feature type="domain" description="BPTI/Kunitz inhibitor" evidence="3">
    <location>
        <begin position="340"/>
        <end position="402"/>
    </location>
</feature>
<dbReference type="PANTHER" id="PTHR10083:SF374">
    <property type="entry name" value="BPTI_KUNITZ INHIBITOR DOMAIN-CONTAINING PROTEIN"/>
    <property type="match status" value="1"/>
</dbReference>
<dbReference type="GO" id="GO:0004867">
    <property type="term" value="F:serine-type endopeptidase inhibitor activity"/>
    <property type="evidence" value="ECO:0007669"/>
    <property type="project" value="InterPro"/>
</dbReference>
<dbReference type="InterPro" id="IPR020901">
    <property type="entry name" value="Prtase_inh_Kunz-CS"/>
</dbReference>
<dbReference type="Gene3D" id="4.10.410.10">
    <property type="entry name" value="Pancreatic trypsin inhibitor Kunitz domain"/>
    <property type="match status" value="2"/>
</dbReference>
<name>A0A818IW88_9BILA</name>
<comment type="caution">
    <text evidence="4">The sequence shown here is derived from an EMBL/GenBank/DDBJ whole genome shotgun (WGS) entry which is preliminary data.</text>
</comment>
<keyword evidence="2" id="KW-0732">Signal</keyword>
<dbReference type="AlphaFoldDB" id="A0A818IW88"/>
<dbReference type="PROSITE" id="PS00280">
    <property type="entry name" value="BPTI_KUNITZ_1"/>
    <property type="match status" value="1"/>
</dbReference>
<gene>
    <name evidence="4" type="ORF">GRG538_LOCUS19126</name>
</gene>
<dbReference type="InterPro" id="IPR050098">
    <property type="entry name" value="TFPI/VKTCI-like"/>
</dbReference>
<evidence type="ECO:0000259" key="3">
    <source>
        <dbReference type="PROSITE" id="PS50279"/>
    </source>
</evidence>
<protein>
    <recommendedName>
        <fullName evidence="3">BPTI/Kunitz inhibitor domain-containing protein</fullName>
    </recommendedName>
</protein>
<proteinExistence type="predicted"/>
<organism evidence="4 5">
    <name type="scientific">Rotaria socialis</name>
    <dbReference type="NCBI Taxonomy" id="392032"/>
    <lineage>
        <taxon>Eukaryota</taxon>
        <taxon>Metazoa</taxon>
        <taxon>Spiralia</taxon>
        <taxon>Gnathifera</taxon>
        <taxon>Rotifera</taxon>
        <taxon>Eurotatoria</taxon>
        <taxon>Bdelloidea</taxon>
        <taxon>Philodinida</taxon>
        <taxon>Philodinidae</taxon>
        <taxon>Rotaria</taxon>
    </lineage>
</organism>
<evidence type="ECO:0000256" key="1">
    <source>
        <dbReference type="ARBA" id="ARBA00023157"/>
    </source>
</evidence>
<dbReference type="EMBL" id="CAJNYT010003119">
    <property type="protein sequence ID" value="CAF3528326.1"/>
    <property type="molecule type" value="Genomic_DNA"/>
</dbReference>
<evidence type="ECO:0000313" key="5">
    <source>
        <dbReference type="Proteomes" id="UP000663872"/>
    </source>
</evidence>
<dbReference type="Proteomes" id="UP000663872">
    <property type="component" value="Unassembled WGS sequence"/>
</dbReference>
<accession>A0A818IW88</accession>
<dbReference type="SUPFAM" id="SSF57362">
    <property type="entry name" value="BPTI-like"/>
    <property type="match status" value="2"/>
</dbReference>
<dbReference type="InterPro" id="IPR002223">
    <property type="entry name" value="Kunitz_BPTI"/>
</dbReference>
<dbReference type="InterPro" id="IPR036880">
    <property type="entry name" value="Kunitz_BPTI_sf"/>
</dbReference>
<dbReference type="CDD" id="cd00109">
    <property type="entry name" value="Kunitz-type"/>
    <property type="match status" value="2"/>
</dbReference>
<evidence type="ECO:0000313" key="4">
    <source>
        <dbReference type="EMBL" id="CAF3528326.1"/>
    </source>
</evidence>
<dbReference type="Pfam" id="PF00014">
    <property type="entry name" value="Kunitz_BPTI"/>
    <property type="match status" value="3"/>
</dbReference>
<feature type="signal peptide" evidence="2">
    <location>
        <begin position="1"/>
        <end position="23"/>
    </location>
</feature>
<feature type="chain" id="PRO_5032923278" description="BPTI/Kunitz inhibitor domain-containing protein" evidence="2">
    <location>
        <begin position="24"/>
        <end position="463"/>
    </location>
</feature>
<dbReference type="SMART" id="SM00131">
    <property type="entry name" value="KU"/>
    <property type="match status" value="2"/>
</dbReference>